<dbReference type="Gene3D" id="2.60.120.10">
    <property type="entry name" value="Jelly Rolls"/>
    <property type="match status" value="1"/>
</dbReference>
<dbReference type="GO" id="GO:0003700">
    <property type="term" value="F:DNA-binding transcription factor activity"/>
    <property type="evidence" value="ECO:0007669"/>
    <property type="project" value="TreeGrafter"/>
</dbReference>
<proteinExistence type="predicted"/>
<name>A0A7W5H2D0_9PORP</name>
<dbReference type="SMART" id="SM00419">
    <property type="entry name" value="HTH_CRP"/>
    <property type="match status" value="1"/>
</dbReference>
<dbReference type="PANTHER" id="PTHR24567">
    <property type="entry name" value="CRP FAMILY TRANSCRIPTIONAL REGULATORY PROTEIN"/>
    <property type="match status" value="1"/>
</dbReference>
<dbReference type="SUPFAM" id="SSF51206">
    <property type="entry name" value="cAMP-binding domain-like"/>
    <property type="match status" value="1"/>
</dbReference>
<evidence type="ECO:0000256" key="2">
    <source>
        <dbReference type="ARBA" id="ARBA00023125"/>
    </source>
</evidence>
<feature type="domain" description="Cyclic nucleotide-binding" evidence="4">
    <location>
        <begin position="19"/>
        <end position="139"/>
    </location>
</feature>
<dbReference type="InterPro" id="IPR012318">
    <property type="entry name" value="HTH_CRP"/>
</dbReference>
<dbReference type="InterPro" id="IPR036390">
    <property type="entry name" value="WH_DNA-bd_sf"/>
</dbReference>
<organism evidence="6 7">
    <name type="scientific">Microbacter margulisiae</name>
    <dbReference type="NCBI Taxonomy" id="1350067"/>
    <lineage>
        <taxon>Bacteria</taxon>
        <taxon>Pseudomonadati</taxon>
        <taxon>Bacteroidota</taxon>
        <taxon>Bacteroidia</taxon>
        <taxon>Bacteroidales</taxon>
        <taxon>Porphyromonadaceae</taxon>
        <taxon>Microbacter</taxon>
    </lineage>
</organism>
<keyword evidence="1" id="KW-0805">Transcription regulation</keyword>
<dbReference type="PROSITE" id="PS50042">
    <property type="entry name" value="CNMP_BINDING_3"/>
    <property type="match status" value="1"/>
</dbReference>
<dbReference type="AlphaFoldDB" id="A0A7W5H2D0"/>
<dbReference type="Pfam" id="PF13545">
    <property type="entry name" value="HTH_Crp_2"/>
    <property type="match status" value="1"/>
</dbReference>
<dbReference type="RefSeq" id="WP_183413371.1">
    <property type="nucleotide sequence ID" value="NZ_JACHYB010000001.1"/>
</dbReference>
<reference evidence="6 7" key="1">
    <citation type="submission" date="2020-08" db="EMBL/GenBank/DDBJ databases">
        <title>Genomic Encyclopedia of Type Strains, Phase IV (KMG-IV): sequencing the most valuable type-strain genomes for metagenomic binning, comparative biology and taxonomic classification.</title>
        <authorList>
            <person name="Goeker M."/>
        </authorList>
    </citation>
    <scope>NUCLEOTIDE SEQUENCE [LARGE SCALE GENOMIC DNA]</scope>
    <source>
        <strain evidence="6 7">DSM 27471</strain>
    </source>
</reference>
<evidence type="ECO:0000256" key="1">
    <source>
        <dbReference type="ARBA" id="ARBA00023015"/>
    </source>
</evidence>
<dbReference type="PANTHER" id="PTHR24567:SF26">
    <property type="entry name" value="REGULATORY PROTEIN YEIL"/>
    <property type="match status" value="1"/>
</dbReference>
<dbReference type="InterPro" id="IPR014710">
    <property type="entry name" value="RmlC-like_jellyroll"/>
</dbReference>
<evidence type="ECO:0000313" key="7">
    <source>
        <dbReference type="Proteomes" id="UP000544222"/>
    </source>
</evidence>
<keyword evidence="3" id="KW-0804">Transcription</keyword>
<dbReference type="CDD" id="cd00038">
    <property type="entry name" value="CAP_ED"/>
    <property type="match status" value="1"/>
</dbReference>
<dbReference type="GO" id="GO:0003677">
    <property type="term" value="F:DNA binding"/>
    <property type="evidence" value="ECO:0007669"/>
    <property type="project" value="UniProtKB-KW"/>
</dbReference>
<evidence type="ECO:0000259" key="5">
    <source>
        <dbReference type="PROSITE" id="PS51063"/>
    </source>
</evidence>
<dbReference type="EMBL" id="JACHYB010000001">
    <property type="protein sequence ID" value="MBB3187625.1"/>
    <property type="molecule type" value="Genomic_DNA"/>
</dbReference>
<dbReference type="GO" id="GO:0005829">
    <property type="term" value="C:cytosol"/>
    <property type="evidence" value="ECO:0007669"/>
    <property type="project" value="TreeGrafter"/>
</dbReference>
<comment type="caution">
    <text evidence="6">The sequence shown here is derived from an EMBL/GenBank/DDBJ whole genome shotgun (WGS) entry which is preliminary data.</text>
</comment>
<dbReference type="PRINTS" id="PR00034">
    <property type="entry name" value="HTHCRP"/>
</dbReference>
<dbReference type="InterPro" id="IPR050397">
    <property type="entry name" value="Env_Response_Regulators"/>
</dbReference>
<evidence type="ECO:0000259" key="4">
    <source>
        <dbReference type="PROSITE" id="PS50042"/>
    </source>
</evidence>
<dbReference type="Gene3D" id="1.10.10.10">
    <property type="entry name" value="Winged helix-like DNA-binding domain superfamily/Winged helix DNA-binding domain"/>
    <property type="match status" value="1"/>
</dbReference>
<evidence type="ECO:0000313" key="6">
    <source>
        <dbReference type="EMBL" id="MBB3187625.1"/>
    </source>
</evidence>
<feature type="domain" description="HTH crp-type" evidence="5">
    <location>
        <begin position="153"/>
        <end position="222"/>
    </location>
</feature>
<keyword evidence="2" id="KW-0238">DNA-binding</keyword>
<sequence>MKPLIETDREFICDIQAPCFQMLSEEEAAMIRASKTQVVFRKGENLTKQGTFASYVLFIMSGLVKQYVEGDSTHNYNLQIVQSGEFLGLSAVFGESVYPYSATALTETQVYLIEKEALSKVVKQNGAFAYTIIRRYCEQNTRFFSVVRNLIYKQMNGHMADALLYLTSENFNGIDVTAYLTRKEIADFAGISTESAVKILKNLEKEGIVDLTDKSVVILHRERLEEISKHG</sequence>
<evidence type="ECO:0000256" key="3">
    <source>
        <dbReference type="ARBA" id="ARBA00023163"/>
    </source>
</evidence>
<keyword evidence="7" id="KW-1185">Reference proteome</keyword>
<dbReference type="SMART" id="SM00100">
    <property type="entry name" value="cNMP"/>
    <property type="match status" value="1"/>
</dbReference>
<gene>
    <name evidence="6" type="ORF">FHX64_001788</name>
</gene>
<dbReference type="PROSITE" id="PS51063">
    <property type="entry name" value="HTH_CRP_2"/>
    <property type="match status" value="1"/>
</dbReference>
<dbReference type="InterPro" id="IPR000595">
    <property type="entry name" value="cNMP-bd_dom"/>
</dbReference>
<accession>A0A7W5H2D0</accession>
<protein>
    <submittedName>
        <fullName evidence="6">CRP/FNR family transcriptional regulator</fullName>
    </submittedName>
</protein>
<dbReference type="Pfam" id="PF00027">
    <property type="entry name" value="cNMP_binding"/>
    <property type="match status" value="1"/>
</dbReference>
<dbReference type="InterPro" id="IPR036388">
    <property type="entry name" value="WH-like_DNA-bd_sf"/>
</dbReference>
<dbReference type="InterPro" id="IPR018490">
    <property type="entry name" value="cNMP-bd_dom_sf"/>
</dbReference>
<dbReference type="Proteomes" id="UP000544222">
    <property type="component" value="Unassembled WGS sequence"/>
</dbReference>
<dbReference type="SUPFAM" id="SSF46785">
    <property type="entry name" value="Winged helix' DNA-binding domain"/>
    <property type="match status" value="1"/>
</dbReference>